<dbReference type="Pfam" id="PF00037">
    <property type="entry name" value="Fer4"/>
    <property type="match status" value="1"/>
</dbReference>
<comment type="function">
    <text evidence="9">Ferredoxins are iron-sulfur proteins that transfer electrons in a wide variety of metabolic reactions.</text>
</comment>
<dbReference type="PANTHER" id="PTHR42859">
    <property type="entry name" value="OXIDOREDUCTASE"/>
    <property type="match status" value="1"/>
</dbReference>
<gene>
    <name evidence="11" type="ordered locus">Plim_0007</name>
</gene>
<dbReference type="KEGG" id="plm:Plim_0007"/>
<keyword evidence="7 9" id="KW-0408">Iron</keyword>
<feature type="domain" description="4Fe-4S ferredoxin-type" evidence="10">
    <location>
        <begin position="31"/>
        <end position="60"/>
    </location>
</feature>
<evidence type="ECO:0000256" key="5">
    <source>
        <dbReference type="ARBA" id="ARBA00022723"/>
    </source>
</evidence>
<dbReference type="STRING" id="521674.Plim_0007"/>
<evidence type="ECO:0000256" key="1">
    <source>
        <dbReference type="ARBA" id="ARBA00001927"/>
    </source>
</evidence>
<evidence type="ECO:0000256" key="6">
    <source>
        <dbReference type="ARBA" id="ARBA00022982"/>
    </source>
</evidence>
<dbReference type="eggNOG" id="COG1146">
    <property type="taxonomic scope" value="Bacteria"/>
</dbReference>
<proteinExistence type="predicted"/>
<dbReference type="RefSeq" id="WP_013108291.1">
    <property type="nucleotide sequence ID" value="NC_014148.1"/>
</dbReference>
<evidence type="ECO:0000256" key="3">
    <source>
        <dbReference type="ARBA" id="ARBA00022448"/>
    </source>
</evidence>
<dbReference type="PANTHER" id="PTHR42859:SF2">
    <property type="entry name" value="FERREDOXIN"/>
    <property type="match status" value="1"/>
</dbReference>
<keyword evidence="8 9" id="KW-0411">Iron-sulfur</keyword>
<dbReference type="OrthoDB" id="9798098at2"/>
<accession>D5SME0</accession>
<dbReference type="AlphaFoldDB" id="D5SME0"/>
<dbReference type="HOGENOM" id="CLU_139698_0_1_0"/>
<comment type="cofactor">
    <cofactor evidence="1">
        <name>[3Fe-4S] cluster</name>
        <dbReference type="ChEBI" id="CHEBI:21137"/>
    </cofactor>
</comment>
<dbReference type="InterPro" id="IPR017900">
    <property type="entry name" value="4Fe4S_Fe_S_CS"/>
</dbReference>
<dbReference type="Proteomes" id="UP000002220">
    <property type="component" value="Chromosome"/>
</dbReference>
<dbReference type="GO" id="GO:0051539">
    <property type="term" value="F:4 iron, 4 sulfur cluster binding"/>
    <property type="evidence" value="ECO:0007669"/>
    <property type="project" value="UniProtKB-UniRule"/>
</dbReference>
<dbReference type="PROSITE" id="PS51379">
    <property type="entry name" value="4FE4S_FER_2"/>
    <property type="match status" value="1"/>
</dbReference>
<dbReference type="InterPro" id="IPR000813">
    <property type="entry name" value="7Fe_ferredoxin"/>
</dbReference>
<keyword evidence="5 9" id="KW-0479">Metal-binding</keyword>
<evidence type="ECO:0000256" key="9">
    <source>
        <dbReference type="RuleBase" id="RU365098"/>
    </source>
</evidence>
<keyword evidence="12" id="KW-1185">Reference proteome</keyword>
<dbReference type="EMBL" id="CP001744">
    <property type="protein sequence ID" value="ADG65860.1"/>
    <property type="molecule type" value="Genomic_DNA"/>
</dbReference>
<dbReference type="InterPro" id="IPR050294">
    <property type="entry name" value="RnfB_subfamily"/>
</dbReference>
<evidence type="ECO:0000259" key="10">
    <source>
        <dbReference type="PROSITE" id="PS51379"/>
    </source>
</evidence>
<dbReference type="PRINTS" id="PR00354">
    <property type="entry name" value="7FE8SFRDOXIN"/>
</dbReference>
<reference evidence="11 12" key="1">
    <citation type="journal article" date="2010" name="Stand. Genomic Sci.">
        <title>Complete genome sequence of Planctomyces limnophilus type strain (Mu 290).</title>
        <authorList>
            <person name="Labutti K."/>
            <person name="Sikorski J."/>
            <person name="Schneider S."/>
            <person name="Nolan M."/>
            <person name="Lucas S."/>
            <person name="Glavina Del Rio T."/>
            <person name="Tice H."/>
            <person name="Cheng J.F."/>
            <person name="Goodwin L."/>
            <person name="Pitluck S."/>
            <person name="Liolios K."/>
            <person name="Ivanova N."/>
            <person name="Mavromatis K."/>
            <person name="Mikhailova N."/>
            <person name="Pati A."/>
            <person name="Chen A."/>
            <person name="Palaniappan K."/>
            <person name="Land M."/>
            <person name="Hauser L."/>
            <person name="Chang Y.J."/>
            <person name="Jeffries C.D."/>
            <person name="Tindall B.J."/>
            <person name="Rohde M."/>
            <person name="Goker M."/>
            <person name="Woyke T."/>
            <person name="Bristow J."/>
            <person name="Eisen J.A."/>
            <person name="Markowitz V."/>
            <person name="Hugenholtz P."/>
            <person name="Kyrpides N.C."/>
            <person name="Klenk H.P."/>
            <person name="Lapidus A."/>
        </authorList>
    </citation>
    <scope>NUCLEOTIDE SEQUENCE [LARGE SCALE GENOMIC DNA]</scope>
    <source>
        <strain evidence="12">ATCC 43296 / DSM 3776 / IFAM 1008 / 290</strain>
    </source>
</reference>
<evidence type="ECO:0000313" key="12">
    <source>
        <dbReference type="Proteomes" id="UP000002220"/>
    </source>
</evidence>
<protein>
    <recommendedName>
        <fullName evidence="9">Ferredoxin</fullName>
    </recommendedName>
</protein>
<evidence type="ECO:0000313" key="11">
    <source>
        <dbReference type="EMBL" id="ADG65860.1"/>
    </source>
</evidence>
<dbReference type="SUPFAM" id="SSF54862">
    <property type="entry name" value="4Fe-4S ferredoxins"/>
    <property type="match status" value="1"/>
</dbReference>
<evidence type="ECO:0000256" key="8">
    <source>
        <dbReference type="ARBA" id="ARBA00023014"/>
    </source>
</evidence>
<evidence type="ECO:0000256" key="4">
    <source>
        <dbReference type="ARBA" id="ARBA00022485"/>
    </source>
</evidence>
<name>D5SME0_PLAL2</name>
<dbReference type="Gene3D" id="3.30.70.20">
    <property type="match status" value="1"/>
</dbReference>
<dbReference type="GO" id="GO:0046872">
    <property type="term" value="F:metal ion binding"/>
    <property type="evidence" value="ECO:0007669"/>
    <property type="project" value="UniProtKB-UniRule"/>
</dbReference>
<keyword evidence="3 9" id="KW-0813">Transport</keyword>
<keyword evidence="6 9" id="KW-0249">Electron transport</keyword>
<keyword evidence="4 9" id="KW-0004">4Fe-4S</keyword>
<evidence type="ECO:0000256" key="2">
    <source>
        <dbReference type="ARBA" id="ARBA00001966"/>
    </source>
</evidence>
<evidence type="ECO:0000256" key="7">
    <source>
        <dbReference type="ARBA" id="ARBA00023004"/>
    </source>
</evidence>
<comment type="cofactor">
    <cofactor evidence="2 9">
        <name>[4Fe-4S] cluster</name>
        <dbReference type="ChEBI" id="CHEBI:49883"/>
    </cofactor>
</comment>
<sequence length="84" mass="9404">MTMVVTEPCRGCKDKACLVVCPCDCFHEDAEMVYINPEECIDCDACVSECPVSAIFHEDNVPAQWQHFVELNAQRSRVCPPAQP</sequence>
<dbReference type="PROSITE" id="PS00198">
    <property type="entry name" value="4FE4S_FER_1"/>
    <property type="match status" value="1"/>
</dbReference>
<dbReference type="InterPro" id="IPR017896">
    <property type="entry name" value="4Fe4S_Fe-S-bd"/>
</dbReference>
<organism evidence="11 12">
    <name type="scientific">Planctopirus limnophila (strain ATCC 43296 / DSM 3776 / IFAM 1008 / Mu 290)</name>
    <name type="common">Planctomyces limnophilus</name>
    <dbReference type="NCBI Taxonomy" id="521674"/>
    <lineage>
        <taxon>Bacteria</taxon>
        <taxon>Pseudomonadati</taxon>
        <taxon>Planctomycetota</taxon>
        <taxon>Planctomycetia</taxon>
        <taxon>Planctomycetales</taxon>
        <taxon>Planctomycetaceae</taxon>
        <taxon>Planctopirus</taxon>
    </lineage>
</organism>
<dbReference type="GO" id="GO:0009055">
    <property type="term" value="F:electron transfer activity"/>
    <property type="evidence" value="ECO:0007669"/>
    <property type="project" value="UniProtKB-UniRule"/>
</dbReference>